<evidence type="ECO:0000313" key="2">
    <source>
        <dbReference type="EMBL" id="PWK46335.1"/>
    </source>
</evidence>
<sequence>MQLSLSQLAVLIELVEQEIIQRKENQRLNVGSEKETSNNEKPIKQKMNDELLDDNGEDSMQLLALSSSLAQLYQSKWTDDSNLPSYKKLKP</sequence>
<protein>
    <submittedName>
        <fullName evidence="2">Uncharacterized protein</fullName>
    </submittedName>
</protein>
<feature type="region of interest" description="Disordered" evidence="1">
    <location>
        <begin position="26"/>
        <end position="55"/>
    </location>
</feature>
<evidence type="ECO:0000313" key="3">
    <source>
        <dbReference type="Proteomes" id="UP000245790"/>
    </source>
</evidence>
<organism evidence="2 3">
    <name type="scientific">Pleionea mediterranea</name>
    <dbReference type="NCBI Taxonomy" id="523701"/>
    <lineage>
        <taxon>Bacteria</taxon>
        <taxon>Pseudomonadati</taxon>
        <taxon>Pseudomonadota</taxon>
        <taxon>Gammaproteobacteria</taxon>
        <taxon>Oceanospirillales</taxon>
        <taxon>Pleioneaceae</taxon>
        <taxon>Pleionea</taxon>
    </lineage>
</organism>
<reference evidence="2 3" key="1">
    <citation type="submission" date="2018-05" db="EMBL/GenBank/DDBJ databases">
        <title>Genomic Encyclopedia of Type Strains, Phase IV (KMG-IV): sequencing the most valuable type-strain genomes for metagenomic binning, comparative biology and taxonomic classification.</title>
        <authorList>
            <person name="Goeker M."/>
        </authorList>
    </citation>
    <scope>NUCLEOTIDE SEQUENCE [LARGE SCALE GENOMIC DNA]</scope>
    <source>
        <strain evidence="2 3">DSM 25350</strain>
    </source>
</reference>
<dbReference type="AlphaFoldDB" id="A0A316FDY1"/>
<evidence type="ECO:0000256" key="1">
    <source>
        <dbReference type="SAM" id="MobiDB-lite"/>
    </source>
</evidence>
<keyword evidence="3" id="KW-1185">Reference proteome</keyword>
<proteinExistence type="predicted"/>
<comment type="caution">
    <text evidence="2">The sequence shown here is derived from an EMBL/GenBank/DDBJ whole genome shotgun (WGS) entry which is preliminary data.</text>
</comment>
<name>A0A316FDY1_9GAMM</name>
<gene>
    <name evidence="2" type="ORF">C8D97_11318</name>
</gene>
<dbReference type="RefSeq" id="WP_109764773.1">
    <property type="nucleotide sequence ID" value="NZ_QGGU01000013.1"/>
</dbReference>
<dbReference type="EMBL" id="QGGU01000013">
    <property type="protein sequence ID" value="PWK46335.1"/>
    <property type="molecule type" value="Genomic_DNA"/>
</dbReference>
<feature type="compositionally biased region" description="Basic and acidic residues" evidence="1">
    <location>
        <begin position="26"/>
        <end position="49"/>
    </location>
</feature>
<accession>A0A316FDY1</accession>
<dbReference type="Proteomes" id="UP000245790">
    <property type="component" value="Unassembled WGS sequence"/>
</dbReference>